<name>A0A8H2ZQH2_9HELO</name>
<evidence type="ECO:0000256" key="3">
    <source>
        <dbReference type="ARBA" id="ARBA00023136"/>
    </source>
</evidence>
<evidence type="ECO:0000313" key="7">
    <source>
        <dbReference type="Proteomes" id="UP000624404"/>
    </source>
</evidence>
<accession>A0A8H2ZQH2</accession>
<feature type="domain" description="DUF6594" evidence="5">
    <location>
        <begin position="105"/>
        <end position="363"/>
    </location>
</feature>
<dbReference type="InterPro" id="IPR046529">
    <property type="entry name" value="DUF6594"/>
</dbReference>
<dbReference type="InterPro" id="IPR036640">
    <property type="entry name" value="ABC1_TM_sf"/>
</dbReference>
<evidence type="ECO:0000259" key="5">
    <source>
        <dbReference type="Pfam" id="PF20237"/>
    </source>
</evidence>
<keyword evidence="1 4" id="KW-0812">Transmembrane</keyword>
<comment type="caution">
    <text evidence="6">The sequence shown here is derived from an EMBL/GenBank/DDBJ whole genome shotgun (WGS) entry which is preliminary data.</text>
</comment>
<organism evidence="6 7">
    <name type="scientific">Sclerotinia trifoliorum</name>
    <dbReference type="NCBI Taxonomy" id="28548"/>
    <lineage>
        <taxon>Eukaryota</taxon>
        <taxon>Fungi</taxon>
        <taxon>Dikarya</taxon>
        <taxon>Ascomycota</taxon>
        <taxon>Pezizomycotina</taxon>
        <taxon>Leotiomycetes</taxon>
        <taxon>Helotiales</taxon>
        <taxon>Sclerotiniaceae</taxon>
        <taxon>Sclerotinia</taxon>
    </lineage>
</organism>
<evidence type="ECO:0000256" key="4">
    <source>
        <dbReference type="SAM" id="Phobius"/>
    </source>
</evidence>
<dbReference type="SUPFAM" id="SSF90123">
    <property type="entry name" value="ABC transporter transmembrane region"/>
    <property type="match status" value="1"/>
</dbReference>
<dbReference type="Proteomes" id="UP000624404">
    <property type="component" value="Unassembled WGS sequence"/>
</dbReference>
<protein>
    <submittedName>
        <fullName evidence="6">2a29ff5c-e7d5-42c1-9ad5-dffe2e2ab00e</fullName>
    </submittedName>
</protein>
<feature type="transmembrane region" description="Helical" evidence="4">
    <location>
        <begin position="292"/>
        <end position="316"/>
    </location>
</feature>
<evidence type="ECO:0000256" key="1">
    <source>
        <dbReference type="ARBA" id="ARBA00022692"/>
    </source>
</evidence>
<dbReference type="GO" id="GO:0016020">
    <property type="term" value="C:membrane"/>
    <property type="evidence" value="ECO:0007669"/>
    <property type="project" value="InterPro"/>
</dbReference>
<dbReference type="EMBL" id="CAJHIA010000013">
    <property type="protein sequence ID" value="CAD6444896.1"/>
    <property type="molecule type" value="Genomic_DNA"/>
</dbReference>
<proteinExistence type="predicted"/>
<dbReference type="AlphaFoldDB" id="A0A8H2ZQH2"/>
<feature type="transmembrane region" description="Helical" evidence="4">
    <location>
        <begin position="328"/>
        <end position="349"/>
    </location>
</feature>
<sequence length="363" mass="41904">MPTDKSDQDSMEKGVATGQINHFCTPASLDPVTLQPIKPDGMTQEEFERTLPDKKTERYLAYIRGLKKRKSPDDFTSHISKSNGALWPWPRTNHECLVDLRPDGYPRLAEVIACKEDFMMYRRFGHLQARLLLNKQDELRALEVRLAHLDECFENEYPDRNYSRERAHAESVDYKDLLAMIEKEMKEYAELLTFAQTFANFDRPMTSDYLQFKNYLDYKIQLCARDQDYIAKRDDLITLKPSRENTWLDTKIEGIPQLMPCKVTRYIFSTTELQQKTDSKDSNIILSSPDRVNVVVTLIILAAILLLLIVPVYLLWFISNLNTSRPLIGVLIMLLLLFTLIFSGVLAAFTRAKRHEIIAAAAA</sequence>
<gene>
    <name evidence="6" type="ORF">SCLTRI_LOCUS4688</name>
</gene>
<evidence type="ECO:0000313" key="6">
    <source>
        <dbReference type="EMBL" id="CAD6444896.1"/>
    </source>
</evidence>
<keyword evidence="7" id="KW-1185">Reference proteome</keyword>
<reference evidence="6" key="1">
    <citation type="submission" date="2020-10" db="EMBL/GenBank/DDBJ databases">
        <authorList>
            <person name="Kusch S."/>
        </authorList>
    </citation>
    <scope>NUCLEOTIDE SEQUENCE</scope>
    <source>
        <strain evidence="6">SwB9</strain>
    </source>
</reference>
<evidence type="ECO:0000256" key="2">
    <source>
        <dbReference type="ARBA" id="ARBA00022989"/>
    </source>
</evidence>
<dbReference type="PANTHER" id="PTHR34502:SF3">
    <property type="entry name" value="DUF6594 DOMAIN-CONTAINING PROTEIN"/>
    <property type="match status" value="1"/>
</dbReference>
<dbReference type="PANTHER" id="PTHR34502">
    <property type="entry name" value="DUF6594 DOMAIN-CONTAINING PROTEIN-RELATED"/>
    <property type="match status" value="1"/>
</dbReference>
<keyword evidence="2 4" id="KW-1133">Transmembrane helix</keyword>
<dbReference type="Pfam" id="PF20237">
    <property type="entry name" value="DUF6594"/>
    <property type="match status" value="1"/>
</dbReference>
<dbReference type="OrthoDB" id="3533814at2759"/>
<keyword evidence="3 4" id="KW-0472">Membrane</keyword>
<dbReference type="GO" id="GO:0005524">
    <property type="term" value="F:ATP binding"/>
    <property type="evidence" value="ECO:0007669"/>
    <property type="project" value="InterPro"/>
</dbReference>